<dbReference type="InterPro" id="IPR003594">
    <property type="entry name" value="HATPase_dom"/>
</dbReference>
<evidence type="ECO:0000256" key="1">
    <source>
        <dbReference type="ARBA" id="ARBA00004651"/>
    </source>
</evidence>
<feature type="transmembrane region" description="Helical" evidence="9">
    <location>
        <begin position="70"/>
        <end position="89"/>
    </location>
</feature>
<dbReference type="Pfam" id="PF02518">
    <property type="entry name" value="HATPase_c"/>
    <property type="match status" value="1"/>
</dbReference>
<dbReference type="PANTHER" id="PTHR24421:SF37">
    <property type="entry name" value="SENSOR HISTIDINE KINASE NARS"/>
    <property type="match status" value="1"/>
</dbReference>
<keyword evidence="5" id="KW-0418">Kinase</keyword>
<dbReference type="GO" id="GO:0005886">
    <property type="term" value="C:plasma membrane"/>
    <property type="evidence" value="ECO:0007669"/>
    <property type="project" value="UniProtKB-SubCell"/>
</dbReference>
<feature type="transmembrane region" description="Helical" evidence="9">
    <location>
        <begin position="38"/>
        <end position="58"/>
    </location>
</feature>
<gene>
    <name evidence="11" type="ORF">UFOPK2761_01426</name>
</gene>
<dbReference type="InterPro" id="IPR050482">
    <property type="entry name" value="Sensor_HK_TwoCompSys"/>
</dbReference>
<organism evidence="11">
    <name type="scientific">freshwater metagenome</name>
    <dbReference type="NCBI Taxonomy" id="449393"/>
    <lineage>
        <taxon>unclassified sequences</taxon>
        <taxon>metagenomes</taxon>
        <taxon>ecological metagenomes</taxon>
    </lineage>
</organism>
<sequence length="496" mass="52603">MSVIALAMLSVGWVVALLLDAVAPRSRALVGLVDAAFVGVIIALTIDSLAVLGALAVPPFVAGLWRGLRGVLLALSAELVAVVFVVLSLEGTLTSDQALGIFTWATMGLALGMVATFVRGALRDDDPLAPYRHATDLLRELNSLSIGLSAGLDPRSLGGLILDTVLDEVPASSVGIHVPLDDQLATLAAKSFSGGDPDRCAAIAARAWARDQLLVDAGCFAFPLEGHRDTVAVVSGTMPEGSSLDDAQLRRRVLRLQEVLVERSVPLQTGLLFEGFRDIATADERQRLSREMHDGVAQDIASLGYLVDALTAAAPTPQLEQQLVMLRERITAIVAEVRRSVTTLRTTVGTSESLGTAIIGVTRNLSQTSGVAIEVTLDEQPQRLRPEVEAELFRITQEALNNAVKHAHASTIRVHCQVAAPYAAISVRDDGRGLGEARTDSYGMGIMRERARLIDAELSITEPPDGGLDVTVRLSPEPVGDAAPSTPRSKQVTSPR</sequence>
<evidence type="ECO:0000256" key="8">
    <source>
        <dbReference type="SAM" id="MobiDB-lite"/>
    </source>
</evidence>
<evidence type="ECO:0000256" key="9">
    <source>
        <dbReference type="SAM" id="Phobius"/>
    </source>
</evidence>
<dbReference type="CDD" id="cd16917">
    <property type="entry name" value="HATPase_UhpB-NarQ-NarX-like"/>
    <property type="match status" value="1"/>
</dbReference>
<evidence type="ECO:0000256" key="6">
    <source>
        <dbReference type="ARBA" id="ARBA00022989"/>
    </source>
</evidence>
<keyword evidence="3" id="KW-0808">Transferase</keyword>
<evidence type="ECO:0000313" key="11">
    <source>
        <dbReference type="EMBL" id="CAB4742594.1"/>
    </source>
</evidence>
<accession>A0A6J6T6R6</accession>
<keyword evidence="2" id="KW-1003">Cell membrane</keyword>
<reference evidence="11" key="1">
    <citation type="submission" date="2020-05" db="EMBL/GenBank/DDBJ databases">
        <authorList>
            <person name="Chiriac C."/>
            <person name="Salcher M."/>
            <person name="Ghai R."/>
            <person name="Kavagutti S V."/>
        </authorList>
    </citation>
    <scope>NUCLEOTIDE SEQUENCE</scope>
</reference>
<evidence type="ECO:0000259" key="10">
    <source>
        <dbReference type="SMART" id="SM00387"/>
    </source>
</evidence>
<dbReference type="PANTHER" id="PTHR24421">
    <property type="entry name" value="NITRATE/NITRITE SENSOR PROTEIN NARX-RELATED"/>
    <property type="match status" value="1"/>
</dbReference>
<evidence type="ECO:0000256" key="5">
    <source>
        <dbReference type="ARBA" id="ARBA00022777"/>
    </source>
</evidence>
<dbReference type="Gene3D" id="1.20.5.1930">
    <property type="match status" value="1"/>
</dbReference>
<evidence type="ECO:0000256" key="2">
    <source>
        <dbReference type="ARBA" id="ARBA00022475"/>
    </source>
</evidence>
<feature type="transmembrane region" description="Helical" evidence="9">
    <location>
        <begin position="101"/>
        <end position="122"/>
    </location>
</feature>
<dbReference type="Gene3D" id="3.30.565.10">
    <property type="entry name" value="Histidine kinase-like ATPase, C-terminal domain"/>
    <property type="match status" value="1"/>
</dbReference>
<feature type="domain" description="Histidine kinase/HSP90-like ATPase" evidence="10">
    <location>
        <begin position="387"/>
        <end position="478"/>
    </location>
</feature>
<evidence type="ECO:0000256" key="7">
    <source>
        <dbReference type="ARBA" id="ARBA00023136"/>
    </source>
</evidence>
<dbReference type="AlphaFoldDB" id="A0A6J6T6R6"/>
<evidence type="ECO:0000256" key="3">
    <source>
        <dbReference type="ARBA" id="ARBA00022679"/>
    </source>
</evidence>
<dbReference type="EMBL" id="CAEZYQ010000009">
    <property type="protein sequence ID" value="CAB4742594.1"/>
    <property type="molecule type" value="Genomic_DNA"/>
</dbReference>
<dbReference type="InterPro" id="IPR036890">
    <property type="entry name" value="HATPase_C_sf"/>
</dbReference>
<comment type="subcellular location">
    <subcellularLocation>
        <location evidence="1">Cell membrane</location>
        <topology evidence="1">Multi-pass membrane protein</topology>
    </subcellularLocation>
</comment>
<dbReference type="GO" id="GO:0000155">
    <property type="term" value="F:phosphorelay sensor kinase activity"/>
    <property type="evidence" value="ECO:0007669"/>
    <property type="project" value="InterPro"/>
</dbReference>
<keyword evidence="7 9" id="KW-0472">Membrane</keyword>
<dbReference type="InterPro" id="IPR011712">
    <property type="entry name" value="Sig_transdc_His_kin_sub3_dim/P"/>
</dbReference>
<feature type="compositionally biased region" description="Polar residues" evidence="8">
    <location>
        <begin position="486"/>
        <end position="496"/>
    </location>
</feature>
<dbReference type="GO" id="GO:0046983">
    <property type="term" value="F:protein dimerization activity"/>
    <property type="evidence" value="ECO:0007669"/>
    <property type="project" value="InterPro"/>
</dbReference>
<dbReference type="SMART" id="SM00387">
    <property type="entry name" value="HATPase_c"/>
    <property type="match status" value="1"/>
</dbReference>
<proteinExistence type="predicted"/>
<dbReference type="Pfam" id="PF07730">
    <property type="entry name" value="HisKA_3"/>
    <property type="match status" value="1"/>
</dbReference>
<keyword evidence="6 9" id="KW-1133">Transmembrane helix</keyword>
<name>A0A6J6T6R6_9ZZZZ</name>
<protein>
    <submittedName>
        <fullName evidence="11">Unannotated protein</fullName>
    </submittedName>
</protein>
<feature type="region of interest" description="Disordered" evidence="8">
    <location>
        <begin position="464"/>
        <end position="496"/>
    </location>
</feature>
<keyword evidence="4 9" id="KW-0812">Transmembrane</keyword>
<dbReference type="SUPFAM" id="SSF55874">
    <property type="entry name" value="ATPase domain of HSP90 chaperone/DNA topoisomerase II/histidine kinase"/>
    <property type="match status" value="1"/>
</dbReference>
<evidence type="ECO:0000256" key="4">
    <source>
        <dbReference type="ARBA" id="ARBA00022692"/>
    </source>
</evidence>